<organism evidence="1 2">
    <name type="scientific">Clostridium thermobutyricum DSM 4928</name>
    <dbReference type="NCBI Taxonomy" id="1121339"/>
    <lineage>
        <taxon>Bacteria</taxon>
        <taxon>Bacillati</taxon>
        <taxon>Bacillota</taxon>
        <taxon>Clostridia</taxon>
        <taxon>Eubacteriales</taxon>
        <taxon>Clostridiaceae</taxon>
        <taxon>Clostridium</taxon>
    </lineage>
</organism>
<dbReference type="RefSeq" id="WP_158082646.1">
    <property type="nucleotide sequence ID" value="NZ_LTAY01000022.1"/>
</dbReference>
<proteinExistence type="predicted"/>
<protein>
    <submittedName>
        <fullName evidence="1">Uncharacterized protein</fullName>
    </submittedName>
</protein>
<accession>A0A1V4SY27</accession>
<evidence type="ECO:0000313" key="1">
    <source>
        <dbReference type="EMBL" id="OPX49572.1"/>
    </source>
</evidence>
<comment type="caution">
    <text evidence="1">The sequence shown here is derived from an EMBL/GenBank/DDBJ whole genome shotgun (WGS) entry which is preliminary data.</text>
</comment>
<dbReference type="EMBL" id="LTAY01000022">
    <property type="protein sequence ID" value="OPX49572.1"/>
    <property type="molecule type" value="Genomic_DNA"/>
</dbReference>
<dbReference type="Proteomes" id="UP000191448">
    <property type="component" value="Unassembled WGS sequence"/>
</dbReference>
<gene>
    <name evidence="1" type="ORF">CLTHE_05460</name>
</gene>
<reference evidence="1 2" key="1">
    <citation type="submission" date="2016-02" db="EMBL/GenBank/DDBJ databases">
        <title>Genome sequence of Clostridium thermobutyricum DSM 4928.</title>
        <authorList>
            <person name="Poehlein A."/>
            <person name="Daniel R."/>
        </authorList>
    </citation>
    <scope>NUCLEOTIDE SEQUENCE [LARGE SCALE GENOMIC DNA]</scope>
    <source>
        <strain evidence="1 2">DSM 4928</strain>
    </source>
</reference>
<name>A0A1V4SY27_9CLOT</name>
<evidence type="ECO:0000313" key="2">
    <source>
        <dbReference type="Proteomes" id="UP000191448"/>
    </source>
</evidence>
<dbReference type="AlphaFoldDB" id="A0A1V4SY27"/>
<sequence>MKIGLDSNNREFAKSIVKKIREENFFLIDMSIDKHKNEGYEIYKKTMLANATRLDLFIGIYFKNNTEKKEELSIFYDDTFLGEYFSNYIYDSLGLEYGKEILSLKKGESFYLLKNIKTPSLIIKGNLIEKVRFQESLKRVIKNIFEMENWN</sequence>
<dbReference type="OrthoDB" id="1929132at2"/>